<dbReference type="AlphaFoldDB" id="A0A3L9MIF3"/>
<evidence type="ECO:0000313" key="2">
    <source>
        <dbReference type="Proteomes" id="UP000275348"/>
    </source>
</evidence>
<organism evidence="1 2">
    <name type="scientific">Faecalibacter macacae</name>
    <dbReference type="NCBI Taxonomy" id="1859289"/>
    <lineage>
        <taxon>Bacteria</taxon>
        <taxon>Pseudomonadati</taxon>
        <taxon>Bacteroidota</taxon>
        <taxon>Flavobacteriia</taxon>
        <taxon>Flavobacteriales</taxon>
        <taxon>Weeksellaceae</taxon>
        <taxon>Faecalibacter</taxon>
    </lineage>
</organism>
<comment type="caution">
    <text evidence="1">The sequence shown here is derived from an EMBL/GenBank/DDBJ whole genome shotgun (WGS) entry which is preliminary data.</text>
</comment>
<evidence type="ECO:0000313" key="1">
    <source>
        <dbReference type="EMBL" id="RLZ12621.1"/>
    </source>
</evidence>
<keyword evidence="2" id="KW-1185">Reference proteome</keyword>
<dbReference type="PROSITE" id="PS51257">
    <property type="entry name" value="PROKAR_LIPOPROTEIN"/>
    <property type="match status" value="1"/>
</dbReference>
<dbReference type="Pfam" id="PF04170">
    <property type="entry name" value="NlpE"/>
    <property type="match status" value="1"/>
</dbReference>
<protein>
    <submittedName>
        <fullName evidence="1">Copper resistance protein NlpE</fullName>
    </submittedName>
</protein>
<dbReference type="InterPro" id="IPR007298">
    <property type="entry name" value="Cu-R_lipoprotein_NlpE"/>
</dbReference>
<accession>A0A3L9MIF3</accession>
<dbReference type="OrthoDB" id="5348860at2"/>
<gene>
    <name evidence="1" type="ORF">EAH69_00205</name>
</gene>
<dbReference type="Gene3D" id="2.40.128.640">
    <property type="match status" value="1"/>
</dbReference>
<proteinExistence type="predicted"/>
<sequence>MKKISITFLIAGSFIFTSCGNDKDSVQSTKTNDSIVVTDTIVDSHNAKNSLDYEGIYEGILPCINSDCKEIELSLKLMPDNMFVYGTKRVGVDKEELMTTGTYHFEEDGNTIVLEQIANVPNSFFVSEGKIYQLDKNQKKIEGDDAEKYILLKK</sequence>
<reference evidence="1 2" key="1">
    <citation type="submission" date="2018-10" db="EMBL/GenBank/DDBJ databases">
        <authorList>
            <person name="Chen X."/>
        </authorList>
    </citation>
    <scope>NUCLEOTIDE SEQUENCE [LARGE SCALE GENOMIC DNA]</scope>
    <source>
        <strain evidence="1 2">YIM 102668</strain>
    </source>
</reference>
<dbReference type="EMBL" id="RDOJ01000001">
    <property type="protein sequence ID" value="RLZ12621.1"/>
    <property type="molecule type" value="Genomic_DNA"/>
</dbReference>
<name>A0A3L9MIF3_9FLAO</name>
<dbReference type="Proteomes" id="UP000275348">
    <property type="component" value="Unassembled WGS sequence"/>
</dbReference>
<dbReference type="RefSeq" id="WP_121933199.1">
    <property type="nucleotide sequence ID" value="NZ_RDOJ01000001.1"/>
</dbReference>